<dbReference type="InterPro" id="IPR045015">
    <property type="entry name" value="AN-like"/>
</dbReference>
<dbReference type="Gene3D" id="3.40.50.720">
    <property type="entry name" value="NAD(P)-binding Rossmann-like Domain"/>
    <property type="match status" value="3"/>
</dbReference>
<dbReference type="SUPFAM" id="SSF51735">
    <property type="entry name" value="NAD(P)-binding Rossmann-fold domains"/>
    <property type="match status" value="1"/>
</dbReference>
<evidence type="ECO:0000259" key="1">
    <source>
        <dbReference type="Pfam" id="PF02826"/>
    </source>
</evidence>
<evidence type="ECO:0000313" key="3">
    <source>
        <dbReference type="Proteomes" id="UP001222027"/>
    </source>
</evidence>
<dbReference type="GO" id="GO:0000226">
    <property type="term" value="P:microtubule cytoskeleton organization"/>
    <property type="evidence" value="ECO:0007669"/>
    <property type="project" value="InterPro"/>
</dbReference>
<dbReference type="Proteomes" id="UP001222027">
    <property type="component" value="Unassembled WGS sequence"/>
</dbReference>
<gene>
    <name evidence="2" type="ORF">OPV22_002909</name>
</gene>
<sequence length="210" mass="23799">MSVLDFDLHDEAKGKSRCSPITFPAATQRMDTLNDLLAASDLVSLHCSLSDDTMQILNAERLQHVKPGAFIVNTAGYALHGAEVPQWMEAWVREMPNVFILHRSADYSEEGWMEIREKAITMLQYFLFEGVVLEIALSDEDDINETRCDDDNQRNRGNPRFHVASQRVPGGGWILETITNVTKRDPSAQFAVAFKSKINRKMEPYLQVIV</sequence>
<proteinExistence type="predicted"/>
<organism evidence="2 3">
    <name type="scientific">Ensete ventricosum</name>
    <name type="common">Abyssinian banana</name>
    <name type="synonym">Musa ensete</name>
    <dbReference type="NCBI Taxonomy" id="4639"/>
    <lineage>
        <taxon>Eukaryota</taxon>
        <taxon>Viridiplantae</taxon>
        <taxon>Streptophyta</taxon>
        <taxon>Embryophyta</taxon>
        <taxon>Tracheophyta</taxon>
        <taxon>Spermatophyta</taxon>
        <taxon>Magnoliopsida</taxon>
        <taxon>Liliopsida</taxon>
        <taxon>Zingiberales</taxon>
        <taxon>Musaceae</taxon>
        <taxon>Ensete</taxon>
    </lineage>
</organism>
<evidence type="ECO:0000313" key="2">
    <source>
        <dbReference type="EMBL" id="KAJ8512475.1"/>
    </source>
</evidence>
<dbReference type="GO" id="GO:0051287">
    <property type="term" value="F:NAD binding"/>
    <property type="evidence" value="ECO:0007669"/>
    <property type="project" value="InterPro"/>
</dbReference>
<comment type="caution">
    <text evidence="2">The sequence shown here is derived from an EMBL/GenBank/DDBJ whole genome shotgun (WGS) entry which is preliminary data.</text>
</comment>
<dbReference type="Pfam" id="PF02826">
    <property type="entry name" value="2-Hacid_dh_C"/>
    <property type="match status" value="1"/>
</dbReference>
<keyword evidence="3" id="KW-1185">Reference proteome</keyword>
<dbReference type="AlphaFoldDB" id="A0AAV8RZ35"/>
<dbReference type="PANTHER" id="PTHR43254:SF3">
    <property type="entry name" value="C-TERMINAL BINDING PROTEIN AN"/>
    <property type="match status" value="1"/>
</dbReference>
<dbReference type="EMBL" id="JAQQAF010000001">
    <property type="protein sequence ID" value="KAJ8512475.1"/>
    <property type="molecule type" value="Genomic_DNA"/>
</dbReference>
<dbReference type="InterPro" id="IPR006140">
    <property type="entry name" value="D-isomer_DH_NAD-bd"/>
</dbReference>
<accession>A0AAV8RZ35</accession>
<dbReference type="InterPro" id="IPR036291">
    <property type="entry name" value="NAD(P)-bd_dom_sf"/>
</dbReference>
<reference evidence="2 3" key="1">
    <citation type="submission" date="2022-12" db="EMBL/GenBank/DDBJ databases">
        <title>Chromosome-scale assembly of the Ensete ventricosum genome.</title>
        <authorList>
            <person name="Dussert Y."/>
            <person name="Stocks J."/>
            <person name="Wendawek A."/>
            <person name="Woldeyes F."/>
            <person name="Nichols R.A."/>
            <person name="Borrell J.S."/>
        </authorList>
    </citation>
    <scope>NUCLEOTIDE SEQUENCE [LARGE SCALE GENOMIC DNA]</scope>
    <source>
        <strain evidence="3">cv. Maze</strain>
        <tissue evidence="2">Seeds</tissue>
    </source>
</reference>
<name>A0AAV8RZ35_ENSVE</name>
<protein>
    <recommendedName>
        <fullName evidence="1">D-isomer specific 2-hydroxyacid dehydrogenase NAD-binding domain-containing protein</fullName>
    </recommendedName>
</protein>
<feature type="domain" description="D-isomer specific 2-hydroxyacid dehydrogenase NAD-binding" evidence="1">
    <location>
        <begin position="26"/>
        <end position="75"/>
    </location>
</feature>
<dbReference type="PANTHER" id="PTHR43254">
    <property type="entry name" value="C-TERMINAL BINDING PROTEIN AN-RELATED"/>
    <property type="match status" value="1"/>
</dbReference>